<dbReference type="InterPro" id="IPR005849">
    <property type="entry name" value="GalP_Utransf_N"/>
</dbReference>
<dbReference type="UniPathway" id="UPA00214"/>
<evidence type="ECO:0000256" key="3">
    <source>
        <dbReference type="ARBA" id="ARBA00016340"/>
    </source>
</evidence>
<dbReference type="SUPFAM" id="SSF54197">
    <property type="entry name" value="HIT-like"/>
    <property type="match status" value="2"/>
</dbReference>
<dbReference type="Pfam" id="PF02744">
    <property type="entry name" value="GalP_UDP_tr_C"/>
    <property type="match status" value="1"/>
</dbReference>
<evidence type="ECO:0000256" key="11">
    <source>
        <dbReference type="SAM" id="MobiDB-lite"/>
    </source>
</evidence>
<proteinExistence type="inferred from homology"/>
<keyword evidence="7" id="KW-0862">Zinc</keyword>
<dbReference type="InterPro" id="IPR005850">
    <property type="entry name" value="GalP_Utransf_C"/>
</dbReference>
<dbReference type="Pfam" id="PF01087">
    <property type="entry name" value="GalP_UDP_transf"/>
    <property type="match status" value="1"/>
</dbReference>
<dbReference type="EC" id="2.7.7.12" evidence="10"/>
<dbReference type="NCBIfam" id="TIGR00209">
    <property type="entry name" value="galT_1"/>
    <property type="match status" value="1"/>
</dbReference>
<accession>A0A3E2CB80</accession>
<feature type="domain" description="Galactose-1-phosphate uridyl transferase C-terminal" evidence="13">
    <location>
        <begin position="472"/>
        <end position="660"/>
    </location>
</feature>
<evidence type="ECO:0000256" key="6">
    <source>
        <dbReference type="ARBA" id="ARBA00022723"/>
    </source>
</evidence>
<name>A0A3E2CB80_GARVA</name>
<dbReference type="InterPro" id="IPR036265">
    <property type="entry name" value="HIT-like_sf"/>
</dbReference>
<evidence type="ECO:0000259" key="13">
    <source>
        <dbReference type="Pfam" id="PF02744"/>
    </source>
</evidence>
<evidence type="ECO:0000256" key="7">
    <source>
        <dbReference type="ARBA" id="ARBA00022833"/>
    </source>
</evidence>
<keyword evidence="5 14" id="KW-0548">Nucleotidyltransferase</keyword>
<evidence type="ECO:0000256" key="10">
    <source>
        <dbReference type="NCBIfam" id="TIGR00209"/>
    </source>
</evidence>
<evidence type="ECO:0000256" key="2">
    <source>
        <dbReference type="ARBA" id="ARBA00010951"/>
    </source>
</evidence>
<protein>
    <recommendedName>
        <fullName evidence="3 10">Galactose-1-phosphate uridylyltransferase</fullName>
        <ecNumber evidence="10">2.7.7.12</ecNumber>
    </recommendedName>
</protein>
<evidence type="ECO:0000256" key="1">
    <source>
        <dbReference type="ARBA" id="ARBA00001947"/>
    </source>
</evidence>
<feature type="compositionally biased region" description="Low complexity" evidence="11">
    <location>
        <begin position="315"/>
        <end position="329"/>
    </location>
</feature>
<evidence type="ECO:0000313" key="14">
    <source>
        <dbReference type="EMBL" id="RFT29074.1"/>
    </source>
</evidence>
<evidence type="ECO:0000259" key="12">
    <source>
        <dbReference type="Pfam" id="PF01087"/>
    </source>
</evidence>
<dbReference type="GO" id="GO:0033499">
    <property type="term" value="P:galactose catabolic process via UDP-galactose, Leloir pathway"/>
    <property type="evidence" value="ECO:0007669"/>
    <property type="project" value="TreeGrafter"/>
</dbReference>
<comment type="similarity">
    <text evidence="2">Belongs to the galactose-1-phosphate uridylyltransferase type 1 family.</text>
</comment>
<dbReference type="Gene3D" id="3.30.428.10">
    <property type="entry name" value="HIT-like"/>
    <property type="match status" value="2"/>
</dbReference>
<dbReference type="GO" id="GO:0005737">
    <property type="term" value="C:cytoplasm"/>
    <property type="evidence" value="ECO:0007669"/>
    <property type="project" value="TreeGrafter"/>
</dbReference>
<sequence length="663" mass="73984">MESKMSQISNEEDVKAVQEAQQYMTAHNAQYAEDAEDVRDAKDVLSNNVFEGDDFVEKPKKVAGLHNIPTTAGFAGPGGGFEGGAAAGFEIDEDGTTHKKADERQVEKSLEDTDAFDAIDINAIRARNKAGGANHSVINKITSTGVGDSSLSSLVAQAEEEAAENVQSAQSTMHSDSYQGLQSPMHSSIGDNSFYQTQQIPTVQTPIRDFGGEYPYKLYRPGTYAREHIRITATKLSDSRDFFYIDDNPEYVSGHKTRELIDPRKLAYRFTSHFDSEGNEVPSEVPQMRQDPLTGDWIPMSRLWAKRPAPVLRESSNSDSLNSDSNQQSRIDPFAGRKPESEYQDGEIPDEDYDVVVFENRYPAMAQVAGVPNTTTYVDGNPLWKQAPAAGRCEVICFSSNENMLPANLSVLRMRTIVEAWAFRTAEISQIDGIKQIYPFENHGSQIGVTLNHPHGQIYAYPFIAPRLEQELRHTEAYFERTGSNLLKDLMNSEIEAKKRVIMHNHSWVAYVPAAARWPLEVHVAPVRDVLTLDQLDDQERWDLAQIYITLLRRANKFFGFNGDSSTKSFAGSAAFDLSSGISAANSSEFVDLPYVAAWHQAPVHDSRRAHYRLNLQFFSFMRDANKIKYLAGSEAGMASWISDTTPELIASRFQELGDVDLD</sequence>
<feature type="region of interest" description="Disordered" evidence="11">
    <location>
        <begin position="313"/>
        <end position="347"/>
    </location>
</feature>
<keyword evidence="6" id="KW-0479">Metal-binding</keyword>
<evidence type="ECO:0000256" key="4">
    <source>
        <dbReference type="ARBA" id="ARBA00022679"/>
    </source>
</evidence>
<keyword evidence="9" id="KW-0119">Carbohydrate metabolism</keyword>
<evidence type="ECO:0000256" key="8">
    <source>
        <dbReference type="ARBA" id="ARBA00023144"/>
    </source>
</evidence>
<dbReference type="AlphaFoldDB" id="A0A3E2CB80"/>
<dbReference type="Proteomes" id="UP000258379">
    <property type="component" value="Unassembled WGS sequence"/>
</dbReference>
<reference evidence="14 15" key="1">
    <citation type="submission" date="2017-07" db="EMBL/GenBank/DDBJ databases">
        <title>A comparative genomics approach to explaining the enigmatic role of Gardnerella vaginalis in the vaginal microbiome.</title>
        <authorList>
            <person name="Vancuren S.J."/>
            <person name="Hill J.E."/>
        </authorList>
    </citation>
    <scope>NUCLEOTIDE SEQUENCE [LARGE SCALE GENOMIC DNA]</scope>
    <source>
        <strain evidence="14 15">WP023</strain>
    </source>
</reference>
<dbReference type="EMBL" id="NNRU01000003">
    <property type="protein sequence ID" value="RFT29074.1"/>
    <property type="molecule type" value="Genomic_DNA"/>
</dbReference>
<dbReference type="InterPro" id="IPR001937">
    <property type="entry name" value="GalP_UDPtransf1"/>
</dbReference>
<organism evidence="14 15">
    <name type="scientific">Gardnerella vaginalis</name>
    <dbReference type="NCBI Taxonomy" id="2702"/>
    <lineage>
        <taxon>Bacteria</taxon>
        <taxon>Bacillati</taxon>
        <taxon>Actinomycetota</taxon>
        <taxon>Actinomycetes</taxon>
        <taxon>Bifidobacteriales</taxon>
        <taxon>Bifidobacteriaceae</taxon>
        <taxon>Gardnerella</taxon>
    </lineage>
</organism>
<evidence type="ECO:0000256" key="9">
    <source>
        <dbReference type="ARBA" id="ARBA00023277"/>
    </source>
</evidence>
<gene>
    <name evidence="14" type="primary">galT</name>
    <name evidence="14" type="ORF">CG405_04800</name>
</gene>
<comment type="cofactor">
    <cofactor evidence="1">
        <name>Zn(2+)</name>
        <dbReference type="ChEBI" id="CHEBI:29105"/>
    </cofactor>
</comment>
<dbReference type="PANTHER" id="PTHR11943:SF1">
    <property type="entry name" value="GALACTOSE-1-PHOSPHATE URIDYLYLTRANSFERASE"/>
    <property type="match status" value="1"/>
</dbReference>
<comment type="caution">
    <text evidence="14">The sequence shown here is derived from an EMBL/GenBank/DDBJ whole genome shotgun (WGS) entry which is preliminary data.</text>
</comment>
<keyword evidence="8" id="KW-0299">Galactose metabolism</keyword>
<dbReference type="GO" id="GO:0008270">
    <property type="term" value="F:zinc ion binding"/>
    <property type="evidence" value="ECO:0007669"/>
    <property type="project" value="InterPro"/>
</dbReference>
<evidence type="ECO:0000256" key="5">
    <source>
        <dbReference type="ARBA" id="ARBA00022695"/>
    </source>
</evidence>
<evidence type="ECO:0000313" key="15">
    <source>
        <dbReference type="Proteomes" id="UP000258379"/>
    </source>
</evidence>
<dbReference type="PANTHER" id="PTHR11943">
    <property type="entry name" value="GALACTOSE-1-PHOSPHATE URIDYLYLTRANSFERASE"/>
    <property type="match status" value="1"/>
</dbReference>
<dbReference type="GO" id="GO:0008108">
    <property type="term" value="F:UDP-glucose:hexose-1-phosphate uridylyltransferase activity"/>
    <property type="evidence" value="ECO:0007669"/>
    <property type="project" value="UniProtKB-UniRule"/>
</dbReference>
<feature type="domain" description="Galactose-1-phosphate uridyl transferase N-terminal" evidence="12">
    <location>
        <begin position="285"/>
        <end position="463"/>
    </location>
</feature>
<keyword evidence="4 14" id="KW-0808">Transferase</keyword>